<dbReference type="SUPFAM" id="SSF53474">
    <property type="entry name" value="alpha/beta-Hydrolases"/>
    <property type="match status" value="1"/>
</dbReference>
<protein>
    <recommendedName>
        <fullName evidence="1">Dienelactone hydrolase domain-containing protein</fullName>
    </recommendedName>
</protein>
<sequence length="353" mass="40688">MKKFIEPFQNSKWIREDQYLQLDTYLNKKLLQAEEKRENYFQPDFSSAQNYAASLGAYREDLNDLIGYPPSADDRQPSSREIYVGEDELCRIYRLFIHAADGLECYGIYMVPKKTNEKAPLMVCLHGYGGCPEMVCNFEGTFNYTDAGRRFVEEGYIVFAPFLIFRSHVDNDETIIPANMRLIMDERAKWVGSSLVAVELFKLRRALDVLESRTEVDSTNMGVAGLSYGGFYALFLAALDERIQLCISSGYLNDRLVINEKLNDHLFDWTWKGAINRFSDAEIVGLICPRKCIIEFGIHDDLFPVEGARKVISKARTYFDRLGLSKQLQYIEFDGGHEFHLEEAIQSLREETR</sequence>
<dbReference type="PANTHER" id="PTHR22946:SF8">
    <property type="entry name" value="ACETYL XYLAN ESTERASE DOMAIN-CONTAINING PROTEIN"/>
    <property type="match status" value="1"/>
</dbReference>
<organism evidence="2 3">
    <name type="scientific">Paenibacillus psychroresistens</name>
    <dbReference type="NCBI Taxonomy" id="1778678"/>
    <lineage>
        <taxon>Bacteria</taxon>
        <taxon>Bacillati</taxon>
        <taxon>Bacillota</taxon>
        <taxon>Bacilli</taxon>
        <taxon>Bacillales</taxon>
        <taxon>Paenibacillaceae</taxon>
        <taxon>Paenibacillus</taxon>
    </lineage>
</organism>
<reference evidence="3" key="1">
    <citation type="submission" date="2018-11" db="EMBL/GenBank/DDBJ databases">
        <title>Complete genome sequence of Paenibacillus sp. ML311-T8.</title>
        <authorList>
            <person name="Nam Y.-D."/>
            <person name="Kang J."/>
            <person name="Chung W.-H."/>
            <person name="Park Y.S."/>
        </authorList>
    </citation>
    <scope>NUCLEOTIDE SEQUENCE [LARGE SCALE GENOMIC DNA]</scope>
    <source>
        <strain evidence="3">ML311-T8</strain>
    </source>
</reference>
<feature type="domain" description="Dienelactone hydrolase" evidence="1">
    <location>
        <begin position="141"/>
        <end position="243"/>
    </location>
</feature>
<evidence type="ECO:0000259" key="1">
    <source>
        <dbReference type="Pfam" id="PF01738"/>
    </source>
</evidence>
<keyword evidence="3" id="KW-1185">Reference proteome</keyword>
<evidence type="ECO:0000313" key="3">
    <source>
        <dbReference type="Proteomes" id="UP000426246"/>
    </source>
</evidence>
<dbReference type="RefSeq" id="WP_155702859.1">
    <property type="nucleotide sequence ID" value="NZ_CP034235.1"/>
</dbReference>
<dbReference type="AlphaFoldDB" id="A0A6B8RR53"/>
<dbReference type="Proteomes" id="UP000426246">
    <property type="component" value="Chromosome"/>
</dbReference>
<dbReference type="Pfam" id="PF01738">
    <property type="entry name" value="DLH"/>
    <property type="match status" value="1"/>
</dbReference>
<dbReference type="GO" id="GO:0016787">
    <property type="term" value="F:hydrolase activity"/>
    <property type="evidence" value="ECO:0007669"/>
    <property type="project" value="InterPro"/>
</dbReference>
<dbReference type="EMBL" id="CP034235">
    <property type="protein sequence ID" value="QGQ97758.1"/>
    <property type="molecule type" value="Genomic_DNA"/>
</dbReference>
<dbReference type="PANTHER" id="PTHR22946">
    <property type="entry name" value="DIENELACTONE HYDROLASE DOMAIN-CONTAINING PROTEIN-RELATED"/>
    <property type="match status" value="1"/>
</dbReference>
<name>A0A6B8RR53_9BACL</name>
<evidence type="ECO:0000313" key="2">
    <source>
        <dbReference type="EMBL" id="QGQ97758.1"/>
    </source>
</evidence>
<dbReference type="Gene3D" id="3.40.50.1820">
    <property type="entry name" value="alpha/beta hydrolase"/>
    <property type="match status" value="1"/>
</dbReference>
<dbReference type="InterPro" id="IPR002925">
    <property type="entry name" value="Dienelactn_hydro"/>
</dbReference>
<proteinExistence type="predicted"/>
<dbReference type="KEGG" id="ppsc:EHS13_24150"/>
<dbReference type="InterPro" id="IPR029058">
    <property type="entry name" value="AB_hydrolase_fold"/>
</dbReference>
<dbReference type="InterPro" id="IPR050261">
    <property type="entry name" value="FrsA_esterase"/>
</dbReference>
<dbReference type="OrthoDB" id="8183145at2"/>
<accession>A0A6B8RR53</accession>
<gene>
    <name evidence="2" type="ORF">EHS13_24150</name>
</gene>